<dbReference type="Pfam" id="PF12840">
    <property type="entry name" value="HTH_20"/>
    <property type="match status" value="1"/>
</dbReference>
<dbReference type="RefSeq" id="WP_337338043.1">
    <property type="nucleotide sequence ID" value="NZ_JBBDGL010000002.1"/>
</dbReference>
<keyword evidence="2" id="KW-1185">Reference proteome</keyword>
<name>A0ABU8LVS7_9MICO</name>
<evidence type="ECO:0000313" key="1">
    <source>
        <dbReference type="EMBL" id="MEJ1155614.1"/>
    </source>
</evidence>
<dbReference type="EMBL" id="JBBDGL010000002">
    <property type="protein sequence ID" value="MEJ1155614.1"/>
    <property type="molecule type" value="Genomic_DNA"/>
</dbReference>
<dbReference type="InterPro" id="IPR036388">
    <property type="entry name" value="WH-like_DNA-bd_sf"/>
</dbReference>
<dbReference type="Gene3D" id="1.10.10.10">
    <property type="entry name" value="Winged helix-like DNA-binding domain superfamily/Winged helix DNA-binding domain"/>
    <property type="match status" value="1"/>
</dbReference>
<protein>
    <submittedName>
        <fullName evidence="1">Helix-turn-helix domain-containing protein</fullName>
    </submittedName>
</protein>
<dbReference type="InterPro" id="IPR011991">
    <property type="entry name" value="ArsR-like_HTH"/>
</dbReference>
<organism evidence="1 2">
    <name type="scientific">Microbacterium marmarense</name>
    <dbReference type="NCBI Taxonomy" id="3122051"/>
    <lineage>
        <taxon>Bacteria</taxon>
        <taxon>Bacillati</taxon>
        <taxon>Actinomycetota</taxon>
        <taxon>Actinomycetes</taxon>
        <taxon>Micrococcales</taxon>
        <taxon>Microbacteriaceae</taxon>
        <taxon>Microbacterium</taxon>
    </lineage>
</organism>
<reference evidence="1 2" key="1">
    <citation type="submission" date="2024-02" db="EMBL/GenBank/DDBJ databases">
        <authorList>
            <person name="Saticioglu I.B."/>
        </authorList>
    </citation>
    <scope>NUCLEOTIDE SEQUENCE [LARGE SCALE GENOMIC DNA]</scope>
    <source>
        <strain evidence="1 2">Mu-86</strain>
    </source>
</reference>
<gene>
    <name evidence="1" type="ORF">WDU96_08395</name>
</gene>
<comment type="caution">
    <text evidence="1">The sequence shown here is derived from an EMBL/GenBank/DDBJ whole genome shotgun (WGS) entry which is preliminary data.</text>
</comment>
<accession>A0ABU8LVS7</accession>
<dbReference type="InterPro" id="IPR036390">
    <property type="entry name" value="WH_DNA-bd_sf"/>
</dbReference>
<sequence length="201" mass="22049">MVNESAASSSPERVLDAGALRALAHPLRVKMYNILSQYGPQTASSLAQQLGESSGSTSYHLRALAKHDLIVECNGRGTGRERWWERPVGSVSFANRDAMTTPAGRAATQVVMGEFLRNRNEELMAFVGRGINAEPDEWHEATLISTSTTQLTAEQTRELGRRLMAIIDEVVAQNRTQTGEGVRAVTIRSDVFPLPDRGELQ</sequence>
<dbReference type="SUPFAM" id="SSF46785">
    <property type="entry name" value="Winged helix' DNA-binding domain"/>
    <property type="match status" value="1"/>
</dbReference>
<dbReference type="CDD" id="cd00090">
    <property type="entry name" value="HTH_ARSR"/>
    <property type="match status" value="1"/>
</dbReference>
<dbReference type="Proteomes" id="UP001368654">
    <property type="component" value="Unassembled WGS sequence"/>
</dbReference>
<proteinExistence type="predicted"/>
<evidence type="ECO:0000313" key="2">
    <source>
        <dbReference type="Proteomes" id="UP001368654"/>
    </source>
</evidence>